<dbReference type="EMBL" id="KZ997042">
    <property type="protein sequence ID" value="RKO87953.1"/>
    <property type="molecule type" value="Genomic_DNA"/>
</dbReference>
<feature type="region of interest" description="Disordered" evidence="1">
    <location>
        <begin position="56"/>
        <end position="113"/>
    </location>
</feature>
<protein>
    <submittedName>
        <fullName evidence="2">Uncharacterized protein</fullName>
    </submittedName>
</protein>
<accession>A0A4P9W907</accession>
<reference evidence="3" key="1">
    <citation type="journal article" date="2018" name="Nat. Microbiol.">
        <title>Leveraging single-cell genomics to expand the fungal tree of life.</title>
        <authorList>
            <person name="Ahrendt S.R."/>
            <person name="Quandt C.A."/>
            <person name="Ciobanu D."/>
            <person name="Clum A."/>
            <person name="Salamov A."/>
            <person name="Andreopoulos B."/>
            <person name="Cheng J.F."/>
            <person name="Woyke T."/>
            <person name="Pelin A."/>
            <person name="Henrissat B."/>
            <person name="Reynolds N.K."/>
            <person name="Benny G.L."/>
            <person name="Smith M.E."/>
            <person name="James T.Y."/>
            <person name="Grigoriev I.V."/>
        </authorList>
    </citation>
    <scope>NUCLEOTIDE SEQUENCE [LARGE SCALE GENOMIC DNA]</scope>
</reference>
<evidence type="ECO:0000313" key="2">
    <source>
        <dbReference type="EMBL" id="RKO87953.1"/>
    </source>
</evidence>
<feature type="compositionally biased region" description="Low complexity" evidence="1">
    <location>
        <begin position="60"/>
        <end position="113"/>
    </location>
</feature>
<organism evidence="2 3">
    <name type="scientific">Blyttiomyces helicus</name>
    <dbReference type="NCBI Taxonomy" id="388810"/>
    <lineage>
        <taxon>Eukaryota</taxon>
        <taxon>Fungi</taxon>
        <taxon>Fungi incertae sedis</taxon>
        <taxon>Chytridiomycota</taxon>
        <taxon>Chytridiomycota incertae sedis</taxon>
        <taxon>Chytridiomycetes</taxon>
        <taxon>Chytridiomycetes incertae sedis</taxon>
        <taxon>Blyttiomyces</taxon>
    </lineage>
</organism>
<sequence length="277" mass="27176">MQQLGVAPFSTYTAPPVTQIGIMQLETLAFLIFSALASGALAQATAPTVVVGVVSSTDNPSATESTDSTTAEDSTSITAATTSASSPPGASVPTTAPTSASSPPGASVASAASTSASTPSSAATPLLAVNCQDPSLETNIMSPSNPCYGPWNALNLTALALKPTPASELLDATAAALVSCQCNSTVGQGIVAVAATPAAGRNCTAFATSFATACATRNYPAVVRSIGLARTIRYGNVVSAYVPLQNATIGSASGDKRNMAGIAGSVAAAAGVAFILL</sequence>
<dbReference type="AlphaFoldDB" id="A0A4P9W907"/>
<keyword evidence="3" id="KW-1185">Reference proteome</keyword>
<proteinExistence type="predicted"/>
<evidence type="ECO:0000313" key="3">
    <source>
        <dbReference type="Proteomes" id="UP000269721"/>
    </source>
</evidence>
<dbReference type="Proteomes" id="UP000269721">
    <property type="component" value="Unassembled WGS sequence"/>
</dbReference>
<name>A0A4P9W907_9FUNG</name>
<evidence type="ECO:0000256" key="1">
    <source>
        <dbReference type="SAM" id="MobiDB-lite"/>
    </source>
</evidence>
<gene>
    <name evidence="2" type="ORF">BDK51DRAFT_43154</name>
</gene>